<dbReference type="InterPro" id="IPR029024">
    <property type="entry name" value="TerB-like"/>
</dbReference>
<dbReference type="EMBL" id="FOSK01000006">
    <property type="protein sequence ID" value="SFK53573.1"/>
    <property type="molecule type" value="Genomic_DNA"/>
</dbReference>
<evidence type="ECO:0000313" key="3">
    <source>
        <dbReference type="Proteomes" id="UP000199598"/>
    </source>
</evidence>
<dbReference type="CDD" id="cd07313">
    <property type="entry name" value="terB_like_2"/>
    <property type="match status" value="1"/>
</dbReference>
<protein>
    <submittedName>
        <fullName evidence="2">Uncharacterized conserved protein, tellurite resistance protein B (TerB) family</fullName>
    </submittedName>
</protein>
<accession>A0A1I4ABA0</accession>
<comment type="caution">
    <text evidence="2">The sequence shown here is derived from an EMBL/GenBank/DDBJ whole genome shotgun (WGS) entry which is preliminary data.</text>
</comment>
<keyword evidence="3" id="KW-1185">Reference proteome</keyword>
<organism evidence="2 3">
    <name type="scientific">Pseudovibrio ascidiaceicola</name>
    <dbReference type="NCBI Taxonomy" id="285279"/>
    <lineage>
        <taxon>Bacteria</taxon>
        <taxon>Pseudomonadati</taxon>
        <taxon>Pseudomonadota</taxon>
        <taxon>Alphaproteobacteria</taxon>
        <taxon>Hyphomicrobiales</taxon>
        <taxon>Stappiaceae</taxon>
        <taxon>Pseudovibrio</taxon>
    </lineage>
</organism>
<dbReference type="Gene3D" id="1.10.3680.10">
    <property type="entry name" value="TerB-like"/>
    <property type="match status" value="1"/>
</dbReference>
<proteinExistence type="predicted"/>
<name>A0A1I4ABA0_9HYPH</name>
<sequence length="159" mass="18454">MLDALKKFFKDLSNEQEEADRFSEDDERLAVAALMFHIIAVDGEIEQQELDQLKRVLQQQYELNEEDTKELMDLAKVRDEDAVDLYGFTSVLKRKLEPEQRLTVIEALWEMVYADGSVHEFEDNTIWRVAELLGVSSRDRMQLKQKVAKRQSGNSPSST</sequence>
<feature type="domain" description="Co-chaperone DjlA N-terminal" evidence="1">
    <location>
        <begin position="28"/>
        <end position="145"/>
    </location>
</feature>
<reference evidence="2 3" key="1">
    <citation type="submission" date="2016-10" db="EMBL/GenBank/DDBJ databases">
        <authorList>
            <person name="Varghese N."/>
            <person name="Submissions S."/>
        </authorList>
    </citation>
    <scope>NUCLEOTIDE SEQUENCE [LARGE SCALE GENOMIC DNA]</scope>
    <source>
        <strain evidence="2 3">DSM 16392</strain>
    </source>
</reference>
<evidence type="ECO:0000259" key="1">
    <source>
        <dbReference type="Pfam" id="PF05099"/>
    </source>
</evidence>
<dbReference type="SUPFAM" id="SSF158682">
    <property type="entry name" value="TerB-like"/>
    <property type="match status" value="1"/>
</dbReference>
<dbReference type="RefSeq" id="WP_093519892.1">
    <property type="nucleotide sequence ID" value="NZ_FOSK01000006.1"/>
</dbReference>
<dbReference type="Proteomes" id="UP000199598">
    <property type="component" value="Unassembled WGS sequence"/>
</dbReference>
<dbReference type="Pfam" id="PF05099">
    <property type="entry name" value="TerB"/>
    <property type="match status" value="1"/>
</dbReference>
<dbReference type="CDD" id="cd07177">
    <property type="entry name" value="terB_like"/>
    <property type="match status" value="1"/>
</dbReference>
<evidence type="ECO:0000313" key="2">
    <source>
        <dbReference type="EMBL" id="SFK53573.1"/>
    </source>
</evidence>
<gene>
    <name evidence="2" type="ORF">SAMN04488518_10697</name>
</gene>
<dbReference type="InterPro" id="IPR007791">
    <property type="entry name" value="DjlA_N"/>
</dbReference>